<organism evidence="3 4">
    <name type="scientific">Chryseobacterium shigense</name>
    <dbReference type="NCBI Taxonomy" id="297244"/>
    <lineage>
        <taxon>Bacteria</taxon>
        <taxon>Pseudomonadati</taxon>
        <taxon>Bacteroidota</taxon>
        <taxon>Flavobacteriia</taxon>
        <taxon>Flavobacteriales</taxon>
        <taxon>Weeksellaceae</taxon>
        <taxon>Chryseobacterium group</taxon>
        <taxon>Chryseobacterium</taxon>
    </lineage>
</organism>
<evidence type="ECO:0000259" key="2">
    <source>
        <dbReference type="PROSITE" id="PS51352"/>
    </source>
</evidence>
<dbReference type="CDD" id="cd02966">
    <property type="entry name" value="TlpA_like_family"/>
    <property type="match status" value="1"/>
</dbReference>
<proteinExistence type="predicted"/>
<dbReference type="PROSITE" id="PS51352">
    <property type="entry name" value="THIOREDOXIN_2"/>
    <property type="match status" value="1"/>
</dbReference>
<dbReference type="RefSeq" id="WP_076509735.1">
    <property type="nucleotide sequence ID" value="NZ_FTNY01000006.1"/>
</dbReference>
<dbReference type="PANTHER" id="PTHR42852">
    <property type="entry name" value="THIOL:DISULFIDE INTERCHANGE PROTEIN DSBE"/>
    <property type="match status" value="1"/>
</dbReference>
<sequence length="384" mass="45073">MKILSQYCLLFLLLCSQGLISQNTIIKGKTKYNFKNSKIYLTNAYQYKYYEKGKVLDSSTVDSNGNFEFNLSNVKANYPYKFIDRDDNGYSSSSIFFISSKETLINFSDMDSLSVNYNDQLLKEKKAYDFSFLPLKKRYDQLYKEADEAVTRYGGFQNVPKDYLTSYNKTEKEIITDEKKVLSDYIRTHPNSPMGFWKFVDFFEKNLLTLPEAESAFNNFSKDIKQSFYGKELLNDIKRKKLLSIGNVFPIPAVSNLDQKPVTFTLNNQKKYTLVEFWFSHCLPCRRDLPKYKEIYDEYHLKGFTIINIATDRKKDIPYLNQTIKDFKMTWAQYLDKNGEQAARWGINSFPTNFLLNDKNEIIQINISVNQLNSFLLKNINKNE</sequence>
<dbReference type="Gene3D" id="3.40.30.10">
    <property type="entry name" value="Glutaredoxin"/>
    <property type="match status" value="1"/>
</dbReference>
<dbReference type="GO" id="GO:0016491">
    <property type="term" value="F:oxidoreductase activity"/>
    <property type="evidence" value="ECO:0007669"/>
    <property type="project" value="InterPro"/>
</dbReference>
<feature type="domain" description="Thioredoxin" evidence="2">
    <location>
        <begin position="243"/>
        <end position="368"/>
    </location>
</feature>
<dbReference type="GO" id="GO:0016853">
    <property type="term" value="F:isomerase activity"/>
    <property type="evidence" value="ECO:0007669"/>
    <property type="project" value="UniProtKB-KW"/>
</dbReference>
<evidence type="ECO:0000313" key="3">
    <source>
        <dbReference type="EMBL" id="SIS48119.1"/>
    </source>
</evidence>
<dbReference type="SUPFAM" id="SSF52833">
    <property type="entry name" value="Thioredoxin-like"/>
    <property type="match status" value="1"/>
</dbReference>
<dbReference type="InterPro" id="IPR050553">
    <property type="entry name" value="Thioredoxin_ResA/DsbE_sf"/>
</dbReference>
<protein>
    <submittedName>
        <fullName evidence="3">Thiol-disulfide isomerase or thioredoxin</fullName>
    </submittedName>
</protein>
<feature type="signal peptide" evidence="1">
    <location>
        <begin position="1"/>
        <end position="21"/>
    </location>
</feature>
<dbReference type="Proteomes" id="UP000186373">
    <property type="component" value="Unassembled WGS sequence"/>
</dbReference>
<dbReference type="Pfam" id="PF08534">
    <property type="entry name" value="Redoxin"/>
    <property type="match status" value="1"/>
</dbReference>
<dbReference type="InterPro" id="IPR013766">
    <property type="entry name" value="Thioredoxin_domain"/>
</dbReference>
<name>A0A1N7JFM6_9FLAO</name>
<dbReference type="OrthoDB" id="710833at2"/>
<reference evidence="4" key="1">
    <citation type="submission" date="2017-01" db="EMBL/GenBank/DDBJ databases">
        <authorList>
            <person name="Varghese N."/>
            <person name="Submissions S."/>
        </authorList>
    </citation>
    <scope>NUCLEOTIDE SEQUENCE [LARGE SCALE GENOMIC DNA]</scope>
    <source>
        <strain evidence="4">DSM 17126</strain>
    </source>
</reference>
<keyword evidence="4" id="KW-1185">Reference proteome</keyword>
<evidence type="ECO:0000256" key="1">
    <source>
        <dbReference type="SAM" id="SignalP"/>
    </source>
</evidence>
<gene>
    <name evidence="3" type="ORF">SAMN05421639_106173</name>
</gene>
<keyword evidence="3" id="KW-0413">Isomerase</keyword>
<evidence type="ECO:0000313" key="4">
    <source>
        <dbReference type="Proteomes" id="UP000186373"/>
    </source>
</evidence>
<keyword evidence="1" id="KW-0732">Signal</keyword>
<dbReference type="InterPro" id="IPR036249">
    <property type="entry name" value="Thioredoxin-like_sf"/>
</dbReference>
<dbReference type="PANTHER" id="PTHR42852:SF13">
    <property type="entry name" value="PROTEIN DIPZ"/>
    <property type="match status" value="1"/>
</dbReference>
<dbReference type="EMBL" id="FTNY01000006">
    <property type="protein sequence ID" value="SIS48119.1"/>
    <property type="molecule type" value="Genomic_DNA"/>
</dbReference>
<feature type="chain" id="PRO_5012003653" evidence="1">
    <location>
        <begin position="22"/>
        <end position="384"/>
    </location>
</feature>
<dbReference type="AlphaFoldDB" id="A0A1N7JFM6"/>
<dbReference type="InterPro" id="IPR013740">
    <property type="entry name" value="Redoxin"/>
</dbReference>
<accession>A0A1N7JFM6</accession>